<evidence type="ECO:0000313" key="4">
    <source>
        <dbReference type="EMBL" id="MFC3999222.1"/>
    </source>
</evidence>
<proteinExistence type="predicted"/>
<dbReference type="GO" id="GO:0016779">
    <property type="term" value="F:nucleotidyltransferase activity"/>
    <property type="evidence" value="ECO:0007669"/>
    <property type="project" value="UniProtKB-KW"/>
</dbReference>
<dbReference type="SUPFAM" id="SSF52374">
    <property type="entry name" value="Nucleotidylyl transferase"/>
    <property type="match status" value="1"/>
</dbReference>
<gene>
    <name evidence="4" type="ORF">ACFOVU_25130</name>
</gene>
<reference evidence="5" key="1">
    <citation type="journal article" date="2019" name="Int. J. Syst. Evol. Microbiol.">
        <title>The Global Catalogue of Microorganisms (GCM) 10K type strain sequencing project: providing services to taxonomists for standard genome sequencing and annotation.</title>
        <authorList>
            <consortium name="The Broad Institute Genomics Platform"/>
            <consortium name="The Broad Institute Genome Sequencing Center for Infectious Disease"/>
            <person name="Wu L."/>
            <person name="Ma J."/>
        </authorList>
    </citation>
    <scope>NUCLEOTIDE SEQUENCE [LARGE SCALE GENOMIC DNA]</scope>
    <source>
        <strain evidence="5">TBRC 1826</strain>
    </source>
</reference>
<dbReference type="RefSeq" id="WP_378537527.1">
    <property type="nucleotide sequence ID" value="NZ_JBHSBH010000015.1"/>
</dbReference>
<dbReference type="PANTHER" id="PTHR43793">
    <property type="entry name" value="FAD SYNTHASE"/>
    <property type="match status" value="1"/>
</dbReference>
<evidence type="ECO:0000256" key="2">
    <source>
        <dbReference type="ARBA" id="ARBA00022695"/>
    </source>
</evidence>
<dbReference type="PANTHER" id="PTHR43793:SF2">
    <property type="entry name" value="BIFUNCTIONAL PROTEIN HLDE"/>
    <property type="match status" value="1"/>
</dbReference>
<organism evidence="4 5">
    <name type="scientific">Nocardiopsis sediminis</name>
    <dbReference type="NCBI Taxonomy" id="1778267"/>
    <lineage>
        <taxon>Bacteria</taxon>
        <taxon>Bacillati</taxon>
        <taxon>Actinomycetota</taxon>
        <taxon>Actinomycetes</taxon>
        <taxon>Streptosporangiales</taxon>
        <taxon>Nocardiopsidaceae</taxon>
        <taxon>Nocardiopsis</taxon>
    </lineage>
</organism>
<sequence>MTSSDPLRVPDLVSQWFSRPHTASAPVVVTGVFDVLHVGHARFLTAIRDRGLPLLVGVEDDARVRAWKGPERPVNPDIERAEMLAALRCVDGVFIISGPPETAGWEPYTDLLRPLGPAALAFTAGDPYTDGKRRGAEALGAEVWELPLTEGRSTSAALGRLARSL</sequence>
<dbReference type="Proteomes" id="UP001595847">
    <property type="component" value="Unassembled WGS sequence"/>
</dbReference>
<evidence type="ECO:0000313" key="5">
    <source>
        <dbReference type="Proteomes" id="UP001595847"/>
    </source>
</evidence>
<dbReference type="InterPro" id="IPR050385">
    <property type="entry name" value="Archaeal_FAD_synthase"/>
</dbReference>
<dbReference type="InterPro" id="IPR014729">
    <property type="entry name" value="Rossmann-like_a/b/a_fold"/>
</dbReference>
<dbReference type="EMBL" id="JBHSBH010000015">
    <property type="protein sequence ID" value="MFC3999222.1"/>
    <property type="molecule type" value="Genomic_DNA"/>
</dbReference>
<keyword evidence="5" id="KW-1185">Reference proteome</keyword>
<keyword evidence="2 4" id="KW-0548">Nucleotidyltransferase</keyword>
<feature type="domain" description="Cytidyltransferase-like" evidence="3">
    <location>
        <begin position="29"/>
        <end position="97"/>
    </location>
</feature>
<protein>
    <submittedName>
        <fullName evidence="4">Adenylyltransferase/cytidyltransferase family protein</fullName>
    </submittedName>
</protein>
<comment type="caution">
    <text evidence="4">The sequence shown here is derived from an EMBL/GenBank/DDBJ whole genome shotgun (WGS) entry which is preliminary data.</text>
</comment>
<dbReference type="NCBIfam" id="TIGR00125">
    <property type="entry name" value="cyt_tran_rel"/>
    <property type="match status" value="1"/>
</dbReference>
<evidence type="ECO:0000259" key="3">
    <source>
        <dbReference type="Pfam" id="PF01467"/>
    </source>
</evidence>
<dbReference type="Gene3D" id="3.40.50.620">
    <property type="entry name" value="HUPs"/>
    <property type="match status" value="1"/>
</dbReference>
<name>A0ABV8FWT8_9ACTN</name>
<keyword evidence="1" id="KW-0808">Transferase</keyword>
<evidence type="ECO:0000256" key="1">
    <source>
        <dbReference type="ARBA" id="ARBA00022679"/>
    </source>
</evidence>
<dbReference type="InterPro" id="IPR004821">
    <property type="entry name" value="Cyt_trans-like"/>
</dbReference>
<accession>A0ABV8FWT8</accession>
<dbReference type="Pfam" id="PF01467">
    <property type="entry name" value="CTP_transf_like"/>
    <property type="match status" value="1"/>
</dbReference>